<dbReference type="EMBL" id="JAAIUW010000007">
    <property type="protein sequence ID" value="KAF7824189.1"/>
    <property type="molecule type" value="Genomic_DNA"/>
</dbReference>
<feature type="signal peptide" evidence="1">
    <location>
        <begin position="1"/>
        <end position="21"/>
    </location>
</feature>
<keyword evidence="3" id="KW-1185">Reference proteome</keyword>
<evidence type="ECO:0000313" key="3">
    <source>
        <dbReference type="Proteomes" id="UP000634136"/>
    </source>
</evidence>
<sequence>MGKSFWHYGLQILTLIQTIDAGIVKRAVLNPLVQFLTSDEKVENYLELQLWEIEET</sequence>
<comment type="caution">
    <text evidence="2">The sequence shown here is derived from an EMBL/GenBank/DDBJ whole genome shotgun (WGS) entry which is preliminary data.</text>
</comment>
<feature type="chain" id="PRO_5033047813" evidence="1">
    <location>
        <begin position="22"/>
        <end position="56"/>
    </location>
</feature>
<reference evidence="2" key="1">
    <citation type="submission" date="2020-09" db="EMBL/GenBank/DDBJ databases">
        <title>Genome-Enabled Discovery of Anthraquinone Biosynthesis in Senna tora.</title>
        <authorList>
            <person name="Kang S.-H."/>
            <person name="Pandey R.P."/>
            <person name="Lee C.-M."/>
            <person name="Sim J.-S."/>
            <person name="Jeong J.-T."/>
            <person name="Choi B.-S."/>
            <person name="Jung M."/>
            <person name="Ginzburg D."/>
            <person name="Zhao K."/>
            <person name="Won S.Y."/>
            <person name="Oh T.-J."/>
            <person name="Yu Y."/>
            <person name="Kim N.-H."/>
            <person name="Lee O.R."/>
            <person name="Lee T.-H."/>
            <person name="Bashyal P."/>
            <person name="Kim T.-S."/>
            <person name="Lee W.-H."/>
            <person name="Kawkins C."/>
            <person name="Kim C.-K."/>
            <person name="Kim J.S."/>
            <person name="Ahn B.O."/>
            <person name="Rhee S.Y."/>
            <person name="Sohng J.K."/>
        </authorList>
    </citation>
    <scope>NUCLEOTIDE SEQUENCE</scope>
    <source>
        <tissue evidence="2">Leaf</tissue>
    </source>
</reference>
<evidence type="ECO:0000256" key="1">
    <source>
        <dbReference type="SAM" id="SignalP"/>
    </source>
</evidence>
<keyword evidence="1" id="KW-0732">Signal</keyword>
<evidence type="ECO:0000313" key="2">
    <source>
        <dbReference type="EMBL" id="KAF7824189.1"/>
    </source>
</evidence>
<name>A0A834TU75_9FABA</name>
<gene>
    <name evidence="2" type="ORF">G2W53_022333</name>
</gene>
<dbReference type="AlphaFoldDB" id="A0A834TU75"/>
<organism evidence="2 3">
    <name type="scientific">Senna tora</name>
    <dbReference type="NCBI Taxonomy" id="362788"/>
    <lineage>
        <taxon>Eukaryota</taxon>
        <taxon>Viridiplantae</taxon>
        <taxon>Streptophyta</taxon>
        <taxon>Embryophyta</taxon>
        <taxon>Tracheophyta</taxon>
        <taxon>Spermatophyta</taxon>
        <taxon>Magnoliopsida</taxon>
        <taxon>eudicotyledons</taxon>
        <taxon>Gunneridae</taxon>
        <taxon>Pentapetalae</taxon>
        <taxon>rosids</taxon>
        <taxon>fabids</taxon>
        <taxon>Fabales</taxon>
        <taxon>Fabaceae</taxon>
        <taxon>Caesalpinioideae</taxon>
        <taxon>Cassia clade</taxon>
        <taxon>Senna</taxon>
    </lineage>
</organism>
<dbReference type="Proteomes" id="UP000634136">
    <property type="component" value="Unassembled WGS sequence"/>
</dbReference>
<accession>A0A834TU75</accession>
<proteinExistence type="predicted"/>
<protein>
    <submittedName>
        <fullName evidence="2">Uncharacterized protein</fullName>
    </submittedName>
</protein>